<protein>
    <submittedName>
        <fullName evidence="2">F-box/kelch-repeat protein</fullName>
    </submittedName>
</protein>
<dbReference type="CDD" id="cd22157">
    <property type="entry name" value="F-box_AtFBW1-like"/>
    <property type="match status" value="1"/>
</dbReference>
<sequence length="334" mass="38457">MKRGRGGRVRRGAKQKESLAEELINEILLRLPVKSLLRFKSVCKSWLSLISDPRFAISHYELGVASTEKLMYLAPRARQYLSIDFNESLHSNSAFAALHLCFRPPKSFLYEILGSCRGFLLLICRQSLYLWNPCTGSYDTSQPQHERVARVEYFSLRANKWKELEPNLLCYRQFSNYRDNQVGCLFNGVLHWLAFRYDVLINECFRYISLPLNFVLGNLSCCHLRVLRGLFSLCAVKRGVSVEIWLMEKYKVQSSWTKTIVVSVENVPTRCFYPICSTKTGDLFGIDLATGLVKCNDKGQLQQHRSYFSTPTNYAVTVYEETLLSLPYDSKQGS</sequence>
<dbReference type="InterPro" id="IPR036047">
    <property type="entry name" value="F-box-like_dom_sf"/>
</dbReference>
<dbReference type="InterPro" id="IPR050796">
    <property type="entry name" value="SCF_F-box_component"/>
</dbReference>
<gene>
    <name evidence="2" type="ORF">CR513_24946</name>
</gene>
<dbReference type="Proteomes" id="UP000257109">
    <property type="component" value="Unassembled WGS sequence"/>
</dbReference>
<dbReference type="SUPFAM" id="SSF81383">
    <property type="entry name" value="F-box domain"/>
    <property type="match status" value="1"/>
</dbReference>
<dbReference type="EMBL" id="QJKJ01004756">
    <property type="protein sequence ID" value="RDX92869.1"/>
    <property type="molecule type" value="Genomic_DNA"/>
</dbReference>
<dbReference type="Pfam" id="PF00646">
    <property type="entry name" value="F-box"/>
    <property type="match status" value="1"/>
</dbReference>
<proteinExistence type="predicted"/>
<dbReference type="STRING" id="157652.A0A371GQN0"/>
<dbReference type="PANTHER" id="PTHR31672">
    <property type="entry name" value="BNACNNG10540D PROTEIN"/>
    <property type="match status" value="1"/>
</dbReference>
<dbReference type="SMART" id="SM00256">
    <property type="entry name" value="FBOX"/>
    <property type="match status" value="1"/>
</dbReference>
<keyword evidence="3" id="KW-1185">Reference proteome</keyword>
<dbReference type="OrthoDB" id="591557at2759"/>
<dbReference type="Gene3D" id="1.20.1280.50">
    <property type="match status" value="1"/>
</dbReference>
<evidence type="ECO:0000259" key="1">
    <source>
        <dbReference type="SMART" id="SM00256"/>
    </source>
</evidence>
<reference evidence="2" key="1">
    <citation type="submission" date="2018-05" db="EMBL/GenBank/DDBJ databases">
        <title>Draft genome of Mucuna pruriens seed.</title>
        <authorList>
            <person name="Nnadi N.E."/>
            <person name="Vos R."/>
            <person name="Hasami M.H."/>
            <person name="Devisetty U.K."/>
            <person name="Aguiy J.C."/>
        </authorList>
    </citation>
    <scope>NUCLEOTIDE SEQUENCE [LARGE SCALE GENOMIC DNA]</scope>
    <source>
        <strain evidence="2">JCA_2017</strain>
    </source>
</reference>
<evidence type="ECO:0000313" key="2">
    <source>
        <dbReference type="EMBL" id="RDX92869.1"/>
    </source>
</evidence>
<organism evidence="2 3">
    <name type="scientific">Mucuna pruriens</name>
    <name type="common">Velvet bean</name>
    <name type="synonym">Dolichos pruriens</name>
    <dbReference type="NCBI Taxonomy" id="157652"/>
    <lineage>
        <taxon>Eukaryota</taxon>
        <taxon>Viridiplantae</taxon>
        <taxon>Streptophyta</taxon>
        <taxon>Embryophyta</taxon>
        <taxon>Tracheophyta</taxon>
        <taxon>Spermatophyta</taxon>
        <taxon>Magnoliopsida</taxon>
        <taxon>eudicotyledons</taxon>
        <taxon>Gunneridae</taxon>
        <taxon>Pentapetalae</taxon>
        <taxon>rosids</taxon>
        <taxon>fabids</taxon>
        <taxon>Fabales</taxon>
        <taxon>Fabaceae</taxon>
        <taxon>Papilionoideae</taxon>
        <taxon>50 kb inversion clade</taxon>
        <taxon>NPAAA clade</taxon>
        <taxon>indigoferoid/millettioid clade</taxon>
        <taxon>Phaseoleae</taxon>
        <taxon>Mucuna</taxon>
    </lineage>
</organism>
<comment type="caution">
    <text evidence="2">The sequence shown here is derived from an EMBL/GenBank/DDBJ whole genome shotgun (WGS) entry which is preliminary data.</text>
</comment>
<dbReference type="PANTHER" id="PTHR31672:SF13">
    <property type="entry name" value="F-BOX PROTEIN CPR30-LIKE"/>
    <property type="match status" value="1"/>
</dbReference>
<dbReference type="AlphaFoldDB" id="A0A371GQN0"/>
<evidence type="ECO:0000313" key="3">
    <source>
        <dbReference type="Proteomes" id="UP000257109"/>
    </source>
</evidence>
<name>A0A371GQN0_MUCPR</name>
<dbReference type="InterPro" id="IPR001810">
    <property type="entry name" value="F-box_dom"/>
</dbReference>
<accession>A0A371GQN0</accession>
<feature type="domain" description="F-box" evidence="1">
    <location>
        <begin position="19"/>
        <end position="59"/>
    </location>
</feature>
<feature type="non-terminal residue" evidence="2">
    <location>
        <position position="1"/>
    </location>
</feature>